<dbReference type="Pfam" id="PF22513">
    <property type="entry name" value="FitA-like_RHH"/>
    <property type="match status" value="1"/>
</dbReference>
<evidence type="ECO:0000313" key="2">
    <source>
        <dbReference type="EMBL" id="TKC82606.1"/>
    </source>
</evidence>
<dbReference type="GO" id="GO:0003677">
    <property type="term" value="F:DNA binding"/>
    <property type="evidence" value="ECO:0007669"/>
    <property type="project" value="UniProtKB-KW"/>
</dbReference>
<protein>
    <submittedName>
        <fullName evidence="2">DNA-binding protein</fullName>
    </submittedName>
</protein>
<dbReference type="InterPro" id="IPR013321">
    <property type="entry name" value="Arc_rbn_hlx_hlx"/>
</dbReference>
<name>A0A4U1HUN7_9BURK</name>
<keyword evidence="2" id="KW-0238">DNA-binding</keyword>
<dbReference type="SUPFAM" id="SSF47598">
    <property type="entry name" value="Ribbon-helix-helix"/>
    <property type="match status" value="1"/>
</dbReference>
<comment type="caution">
    <text evidence="2">The sequence shown here is derived from an EMBL/GenBank/DDBJ whole genome shotgun (WGS) entry which is preliminary data.</text>
</comment>
<dbReference type="GO" id="GO:0006355">
    <property type="term" value="P:regulation of DNA-templated transcription"/>
    <property type="evidence" value="ECO:0007669"/>
    <property type="project" value="InterPro"/>
</dbReference>
<reference evidence="2 3" key="1">
    <citation type="submission" date="2019-04" db="EMBL/GenBank/DDBJ databases">
        <title>Trinickia sp. 7GSK02, isolated from subtropical forest soil.</title>
        <authorList>
            <person name="Gao Z.-H."/>
            <person name="Qiu L.-H."/>
        </authorList>
    </citation>
    <scope>NUCLEOTIDE SEQUENCE [LARGE SCALE GENOMIC DNA]</scope>
    <source>
        <strain evidence="2 3">7GSK02</strain>
    </source>
</reference>
<dbReference type="InterPro" id="IPR010985">
    <property type="entry name" value="Ribbon_hlx_hlx"/>
</dbReference>
<feature type="domain" description="Antitoxin FitA-like ribbon-helix-helix" evidence="1">
    <location>
        <begin position="2"/>
        <end position="40"/>
    </location>
</feature>
<sequence>MPNLLVRGVDDELVQNLREQAAAHGRSSEAEHREILSHALKRVKRKSLAEVLMAMPNVGEDADFERVADSPKAANVFG</sequence>
<dbReference type="Gene3D" id="1.10.1220.10">
    <property type="entry name" value="Met repressor-like"/>
    <property type="match status" value="1"/>
</dbReference>
<dbReference type="RefSeq" id="WP_136898041.1">
    <property type="nucleotide sequence ID" value="NZ_SWJE01000016.1"/>
</dbReference>
<dbReference type="AlphaFoldDB" id="A0A4U1HUN7"/>
<gene>
    <name evidence="2" type="ORF">FAZ69_26350</name>
</gene>
<dbReference type="OrthoDB" id="2389872at2"/>
<organism evidence="2 3">
    <name type="scientific">Trinickia terrae</name>
    <dbReference type="NCBI Taxonomy" id="2571161"/>
    <lineage>
        <taxon>Bacteria</taxon>
        <taxon>Pseudomonadati</taxon>
        <taxon>Pseudomonadota</taxon>
        <taxon>Betaproteobacteria</taxon>
        <taxon>Burkholderiales</taxon>
        <taxon>Burkholderiaceae</taxon>
        <taxon>Trinickia</taxon>
    </lineage>
</organism>
<evidence type="ECO:0000313" key="3">
    <source>
        <dbReference type="Proteomes" id="UP000305539"/>
    </source>
</evidence>
<evidence type="ECO:0000259" key="1">
    <source>
        <dbReference type="Pfam" id="PF22513"/>
    </source>
</evidence>
<accession>A0A4U1HUN7</accession>
<dbReference type="InterPro" id="IPR053853">
    <property type="entry name" value="FitA-like_RHH"/>
</dbReference>
<proteinExistence type="predicted"/>
<dbReference type="Proteomes" id="UP000305539">
    <property type="component" value="Unassembled WGS sequence"/>
</dbReference>
<keyword evidence="3" id="KW-1185">Reference proteome</keyword>
<dbReference type="EMBL" id="SWJE01000016">
    <property type="protein sequence ID" value="TKC82606.1"/>
    <property type="molecule type" value="Genomic_DNA"/>
</dbReference>